<dbReference type="OrthoDB" id="416253at2759"/>
<dbReference type="InterPro" id="IPR036291">
    <property type="entry name" value="NAD(P)-bd_dom_sf"/>
</dbReference>
<evidence type="ECO:0000256" key="3">
    <source>
        <dbReference type="ARBA" id="ARBA00023002"/>
    </source>
</evidence>
<evidence type="ECO:0000256" key="5">
    <source>
        <dbReference type="ARBA" id="ARBA00047534"/>
    </source>
</evidence>
<dbReference type="SUPFAM" id="SSF51430">
    <property type="entry name" value="NAD(P)-linked oxidoreductase"/>
    <property type="match status" value="1"/>
</dbReference>
<dbReference type="GO" id="GO:0016616">
    <property type="term" value="F:oxidoreductase activity, acting on the CH-OH group of donors, NAD or NADP as acceptor"/>
    <property type="evidence" value="ECO:0007669"/>
    <property type="project" value="UniProtKB-ARBA"/>
</dbReference>
<evidence type="ECO:0000313" key="9">
    <source>
        <dbReference type="EMBL" id="OJJ31385.1"/>
    </source>
</evidence>
<keyword evidence="10" id="KW-1185">Reference proteome</keyword>
<dbReference type="STRING" id="1073089.A0A1L9R8X8"/>
<proteinExistence type="inferred from homology"/>
<organism evidence="9 10">
    <name type="scientific">Aspergillus wentii DTO 134E9</name>
    <dbReference type="NCBI Taxonomy" id="1073089"/>
    <lineage>
        <taxon>Eukaryota</taxon>
        <taxon>Fungi</taxon>
        <taxon>Dikarya</taxon>
        <taxon>Ascomycota</taxon>
        <taxon>Pezizomycotina</taxon>
        <taxon>Eurotiomycetes</taxon>
        <taxon>Eurotiomycetidae</taxon>
        <taxon>Eurotiales</taxon>
        <taxon>Aspergillaceae</taxon>
        <taxon>Aspergillus</taxon>
        <taxon>Aspergillus subgen. Cremei</taxon>
    </lineage>
</organism>
<dbReference type="PRINTS" id="PR00069">
    <property type="entry name" value="ALDKETRDTASE"/>
</dbReference>
<dbReference type="EC" id="1.1.1.307" evidence="2"/>
<dbReference type="InterPro" id="IPR003781">
    <property type="entry name" value="CoA-bd"/>
</dbReference>
<dbReference type="AlphaFoldDB" id="A0A1L9R8X8"/>
<dbReference type="EMBL" id="KV878216">
    <property type="protein sequence ID" value="OJJ31385.1"/>
    <property type="molecule type" value="Genomic_DNA"/>
</dbReference>
<dbReference type="FunFam" id="3.20.20.100:FF:000002">
    <property type="entry name" value="2,5-diketo-D-gluconic acid reductase A"/>
    <property type="match status" value="1"/>
</dbReference>
<evidence type="ECO:0000256" key="1">
    <source>
        <dbReference type="ARBA" id="ARBA00010928"/>
    </source>
</evidence>
<evidence type="ECO:0000313" key="10">
    <source>
        <dbReference type="Proteomes" id="UP000184383"/>
    </source>
</evidence>
<reference evidence="10" key="1">
    <citation type="journal article" date="2017" name="Genome Biol.">
        <title>Comparative genomics reveals high biological diversity and specific adaptations in the industrially and medically important fungal genus Aspergillus.</title>
        <authorList>
            <person name="de Vries R.P."/>
            <person name="Riley R."/>
            <person name="Wiebenga A."/>
            <person name="Aguilar-Osorio G."/>
            <person name="Amillis S."/>
            <person name="Uchima C.A."/>
            <person name="Anderluh G."/>
            <person name="Asadollahi M."/>
            <person name="Askin M."/>
            <person name="Barry K."/>
            <person name="Battaglia E."/>
            <person name="Bayram O."/>
            <person name="Benocci T."/>
            <person name="Braus-Stromeyer S.A."/>
            <person name="Caldana C."/>
            <person name="Canovas D."/>
            <person name="Cerqueira G.C."/>
            <person name="Chen F."/>
            <person name="Chen W."/>
            <person name="Choi C."/>
            <person name="Clum A."/>
            <person name="Dos Santos R.A."/>
            <person name="Damasio A.R."/>
            <person name="Diallinas G."/>
            <person name="Emri T."/>
            <person name="Fekete E."/>
            <person name="Flipphi M."/>
            <person name="Freyberg S."/>
            <person name="Gallo A."/>
            <person name="Gournas C."/>
            <person name="Habgood R."/>
            <person name="Hainaut M."/>
            <person name="Harispe M.L."/>
            <person name="Henrissat B."/>
            <person name="Hilden K.S."/>
            <person name="Hope R."/>
            <person name="Hossain A."/>
            <person name="Karabika E."/>
            <person name="Karaffa L."/>
            <person name="Karanyi Z."/>
            <person name="Krasevec N."/>
            <person name="Kuo A."/>
            <person name="Kusch H."/>
            <person name="LaButti K."/>
            <person name="Lagendijk E.L."/>
            <person name="Lapidus A."/>
            <person name="Levasseur A."/>
            <person name="Lindquist E."/>
            <person name="Lipzen A."/>
            <person name="Logrieco A.F."/>
            <person name="MacCabe A."/>
            <person name="Maekelae M.R."/>
            <person name="Malavazi I."/>
            <person name="Melin P."/>
            <person name="Meyer V."/>
            <person name="Mielnichuk N."/>
            <person name="Miskei M."/>
            <person name="Molnar A.P."/>
            <person name="Mule G."/>
            <person name="Ngan C.Y."/>
            <person name="Orejas M."/>
            <person name="Orosz E."/>
            <person name="Ouedraogo J.P."/>
            <person name="Overkamp K.M."/>
            <person name="Park H.-S."/>
            <person name="Perrone G."/>
            <person name="Piumi F."/>
            <person name="Punt P.J."/>
            <person name="Ram A.F."/>
            <person name="Ramon A."/>
            <person name="Rauscher S."/>
            <person name="Record E."/>
            <person name="Riano-Pachon D.M."/>
            <person name="Robert V."/>
            <person name="Roehrig J."/>
            <person name="Ruller R."/>
            <person name="Salamov A."/>
            <person name="Salih N.S."/>
            <person name="Samson R.A."/>
            <person name="Sandor E."/>
            <person name="Sanguinetti M."/>
            <person name="Schuetze T."/>
            <person name="Sepcic K."/>
            <person name="Shelest E."/>
            <person name="Sherlock G."/>
            <person name="Sophianopoulou V."/>
            <person name="Squina F.M."/>
            <person name="Sun H."/>
            <person name="Susca A."/>
            <person name="Todd R.B."/>
            <person name="Tsang A."/>
            <person name="Unkles S.E."/>
            <person name="van de Wiele N."/>
            <person name="van Rossen-Uffink D."/>
            <person name="Oliveira J.V."/>
            <person name="Vesth T.C."/>
            <person name="Visser J."/>
            <person name="Yu J.-H."/>
            <person name="Zhou M."/>
            <person name="Andersen M.R."/>
            <person name="Archer D.B."/>
            <person name="Baker S.E."/>
            <person name="Benoit I."/>
            <person name="Brakhage A.A."/>
            <person name="Braus G.H."/>
            <person name="Fischer R."/>
            <person name="Frisvad J.C."/>
            <person name="Goldman G.H."/>
            <person name="Houbraken J."/>
            <person name="Oakley B."/>
            <person name="Pocsi I."/>
            <person name="Scazzocchio C."/>
            <person name="Seiboth B."/>
            <person name="vanKuyk P.A."/>
            <person name="Wortman J."/>
            <person name="Dyer P.S."/>
            <person name="Grigoriev I.V."/>
        </authorList>
    </citation>
    <scope>NUCLEOTIDE SEQUENCE [LARGE SCALE GENOMIC DNA]</scope>
    <source>
        <strain evidence="10">DTO 134E9</strain>
    </source>
</reference>
<evidence type="ECO:0000256" key="6">
    <source>
        <dbReference type="ARBA" id="ARBA00049485"/>
    </source>
</evidence>
<feature type="domain" description="CoA-binding" evidence="8">
    <location>
        <begin position="28"/>
        <end position="120"/>
    </location>
</feature>
<dbReference type="PROSITE" id="PS00063">
    <property type="entry name" value="ALDOKETO_REDUCTASE_3"/>
    <property type="match status" value="1"/>
</dbReference>
<comment type="catalytic activity">
    <reaction evidence="6">
        <text>xylitol + NAD(+) = D-xylose + NADH + H(+)</text>
        <dbReference type="Rhea" id="RHEA:27441"/>
        <dbReference type="ChEBI" id="CHEBI:15378"/>
        <dbReference type="ChEBI" id="CHEBI:17151"/>
        <dbReference type="ChEBI" id="CHEBI:53455"/>
        <dbReference type="ChEBI" id="CHEBI:57540"/>
        <dbReference type="ChEBI" id="CHEBI:57945"/>
        <dbReference type="EC" id="1.1.1.307"/>
    </reaction>
</comment>
<dbReference type="Pfam" id="PF22725">
    <property type="entry name" value="GFO_IDH_MocA_C3"/>
    <property type="match status" value="1"/>
</dbReference>
<dbReference type="Proteomes" id="UP000184383">
    <property type="component" value="Unassembled WGS sequence"/>
</dbReference>
<dbReference type="PROSITE" id="PS00062">
    <property type="entry name" value="ALDOKETO_REDUCTASE_2"/>
    <property type="match status" value="1"/>
</dbReference>
<dbReference type="PROSITE" id="PS00798">
    <property type="entry name" value="ALDOKETO_REDUCTASE_1"/>
    <property type="match status" value="1"/>
</dbReference>
<sequence length="677" mass="75692">MVGITNDFLATYAADAGIPKTASPLPRYNNRHYNIIVVGLGHRGYKTFFKNLIDSPSISITAACDVDPVKRQVVTEKHPKIPVYSSLEKLLQTHKPDFAIVAVPHRFHADCTLTLAQAGIPILKEKPASNSLAEYQQLVSLPVRMGVTLQKRFEPRFVHFRNFLPLVGEVVSVRATIAVNCMQPDDADWRVEDEVGVAEDMGSHMLDMMVWLFGKPSSLVGYKSNLTPHRPTVRDDVSQVIMQWNETNIVGHLYSSRRAHRKEESIVVAGTTGTLCLDDNTITHFDSHAKQTLQLTDSLDKTAIIRNMCEQFGDYAYGLAEYPTSLANLADTVAIVESAKASLVNRSVVDVASFSPKVPGAVPSPRKEQQLVNGHGPKPKPKATDQRFTLNTGAKMPAIGLGTRKPKKPAQVYQAVLAALKAGYRHIDTAYSYQNEHQVGQAIRDSGIPRDQIWITTKLDNRWHNRVEKAISTSLDSLGTDYVDLYLMHWPSSTSPDDPLKSIPDWNFIKTWEEMQKLPASGRVRNLGVSNFNIVNLERLSHDPSCKIVPAVNQIELHPYWPSQGLLQYCSQNNIHCTAYSPLGSGKMSDLYEEKSLLDIAEKHNKTPQQILIKWGLQRGYSVIPKSVTEERIIANFALNDWQLADEEINALLSIGKRSKISKDNWLPQRVFFSEDA</sequence>
<dbReference type="InterPro" id="IPR023210">
    <property type="entry name" value="NADP_OxRdtase_dom"/>
</dbReference>
<dbReference type="InterPro" id="IPR055170">
    <property type="entry name" value="GFO_IDH_MocA-like_dom"/>
</dbReference>
<dbReference type="PANTHER" id="PTHR11732">
    <property type="entry name" value="ALDO/KETO REDUCTASE"/>
    <property type="match status" value="1"/>
</dbReference>
<comment type="function">
    <text evidence="4">Catalyzes the initial reaction in the xylose utilization pathway by reducing D-xylose into xylitol. Xylose is a major component of hemicelluloses such as xylan. Most fungi utilize D-xylose via three enzymatic reactions, xylose reductase (XR), xylitol dehydrogenase (XDH), and xylulokinase, to form xylulose 5-phosphate, which enters pentose phosphate pathway.</text>
</comment>
<comment type="similarity">
    <text evidence="1">Belongs to the Gfo/Idh/MocA family.</text>
</comment>
<keyword evidence="3" id="KW-0560">Oxidoreductase</keyword>
<dbReference type="VEuPathDB" id="FungiDB:ASPWEDRAFT_45325"/>
<dbReference type="SUPFAM" id="SSF51735">
    <property type="entry name" value="NAD(P)-binding Rossmann-fold domains"/>
    <property type="match status" value="1"/>
</dbReference>
<evidence type="ECO:0000256" key="2">
    <source>
        <dbReference type="ARBA" id="ARBA00012845"/>
    </source>
</evidence>
<dbReference type="InterPro" id="IPR018170">
    <property type="entry name" value="Aldo/ket_reductase_CS"/>
</dbReference>
<evidence type="ECO:0000259" key="8">
    <source>
        <dbReference type="SMART" id="SM00881"/>
    </source>
</evidence>
<gene>
    <name evidence="9" type="ORF">ASPWEDRAFT_45325</name>
</gene>
<dbReference type="GO" id="GO:0000166">
    <property type="term" value="F:nucleotide binding"/>
    <property type="evidence" value="ECO:0007669"/>
    <property type="project" value="InterPro"/>
</dbReference>
<dbReference type="Pfam" id="PF00248">
    <property type="entry name" value="Aldo_ket_red"/>
    <property type="match status" value="1"/>
</dbReference>
<dbReference type="RefSeq" id="XP_040685062.1">
    <property type="nucleotide sequence ID" value="XM_040836505.1"/>
</dbReference>
<dbReference type="InterPro" id="IPR020471">
    <property type="entry name" value="AKR"/>
</dbReference>
<evidence type="ECO:0000256" key="7">
    <source>
        <dbReference type="SAM" id="MobiDB-lite"/>
    </source>
</evidence>
<feature type="region of interest" description="Disordered" evidence="7">
    <location>
        <begin position="359"/>
        <end position="385"/>
    </location>
</feature>
<dbReference type="InterPro" id="IPR000683">
    <property type="entry name" value="Gfo/Idh/MocA-like_OxRdtase_N"/>
</dbReference>
<comment type="catalytic activity">
    <reaction evidence="5">
        <text>xylitol + NADP(+) = D-xylose + NADPH + H(+)</text>
        <dbReference type="Rhea" id="RHEA:27445"/>
        <dbReference type="ChEBI" id="CHEBI:15378"/>
        <dbReference type="ChEBI" id="CHEBI:17151"/>
        <dbReference type="ChEBI" id="CHEBI:53455"/>
        <dbReference type="ChEBI" id="CHEBI:57783"/>
        <dbReference type="ChEBI" id="CHEBI:58349"/>
        <dbReference type="EC" id="1.1.1.307"/>
    </reaction>
</comment>
<name>A0A1L9R8X8_ASPWE</name>
<dbReference type="Gene3D" id="3.30.360.10">
    <property type="entry name" value="Dihydrodipicolinate Reductase, domain 2"/>
    <property type="match status" value="1"/>
</dbReference>
<protein>
    <recommendedName>
        <fullName evidence="2">D-xylose reductase [NAD(P)H]</fullName>
        <ecNumber evidence="2">1.1.1.307</ecNumber>
    </recommendedName>
</protein>
<dbReference type="SMART" id="SM00881">
    <property type="entry name" value="CoA_binding"/>
    <property type="match status" value="1"/>
</dbReference>
<dbReference type="InterPro" id="IPR036812">
    <property type="entry name" value="NAD(P)_OxRdtase_dom_sf"/>
</dbReference>
<dbReference type="SUPFAM" id="SSF55347">
    <property type="entry name" value="Glyceraldehyde-3-phosphate dehydrogenase-like, C-terminal domain"/>
    <property type="match status" value="1"/>
</dbReference>
<evidence type="ECO:0000256" key="4">
    <source>
        <dbReference type="ARBA" id="ARBA00025065"/>
    </source>
</evidence>
<dbReference type="Pfam" id="PF01408">
    <property type="entry name" value="GFO_IDH_MocA"/>
    <property type="match status" value="1"/>
</dbReference>
<dbReference type="GeneID" id="63752353"/>
<dbReference type="Gene3D" id="3.40.50.720">
    <property type="entry name" value="NAD(P)-binding Rossmann-like Domain"/>
    <property type="match status" value="1"/>
</dbReference>
<dbReference type="Gene3D" id="3.20.20.100">
    <property type="entry name" value="NADP-dependent oxidoreductase domain"/>
    <property type="match status" value="1"/>
</dbReference>
<accession>A0A1L9R8X8</accession>